<evidence type="ECO:0000313" key="2">
    <source>
        <dbReference type="EMBL" id="KAJ8344110.1"/>
    </source>
</evidence>
<dbReference type="EMBL" id="JAINUF010000013">
    <property type="protein sequence ID" value="KAJ8344110.1"/>
    <property type="molecule type" value="Genomic_DNA"/>
</dbReference>
<comment type="caution">
    <text evidence="2">The sequence shown here is derived from an EMBL/GenBank/DDBJ whole genome shotgun (WGS) entry which is preliminary data.</text>
</comment>
<evidence type="ECO:0000313" key="3">
    <source>
        <dbReference type="Proteomes" id="UP001152622"/>
    </source>
</evidence>
<dbReference type="Proteomes" id="UP001152622">
    <property type="component" value="Chromosome 13"/>
</dbReference>
<feature type="region of interest" description="Disordered" evidence="1">
    <location>
        <begin position="70"/>
        <end position="170"/>
    </location>
</feature>
<gene>
    <name evidence="2" type="ORF">SKAU_G00314390</name>
</gene>
<feature type="region of interest" description="Disordered" evidence="1">
    <location>
        <begin position="1"/>
        <end position="26"/>
    </location>
</feature>
<protein>
    <submittedName>
        <fullName evidence="2">Uncharacterized protein</fullName>
    </submittedName>
</protein>
<proteinExistence type="predicted"/>
<evidence type="ECO:0000256" key="1">
    <source>
        <dbReference type="SAM" id="MobiDB-lite"/>
    </source>
</evidence>
<organism evidence="2 3">
    <name type="scientific">Synaphobranchus kaupii</name>
    <name type="common">Kaup's arrowtooth eel</name>
    <dbReference type="NCBI Taxonomy" id="118154"/>
    <lineage>
        <taxon>Eukaryota</taxon>
        <taxon>Metazoa</taxon>
        <taxon>Chordata</taxon>
        <taxon>Craniata</taxon>
        <taxon>Vertebrata</taxon>
        <taxon>Euteleostomi</taxon>
        <taxon>Actinopterygii</taxon>
        <taxon>Neopterygii</taxon>
        <taxon>Teleostei</taxon>
        <taxon>Anguilliformes</taxon>
        <taxon>Synaphobranchidae</taxon>
        <taxon>Synaphobranchus</taxon>
    </lineage>
</organism>
<name>A0A9Q1ILN8_SYNKA</name>
<accession>A0A9Q1ILN8</accession>
<keyword evidence="3" id="KW-1185">Reference proteome</keyword>
<reference evidence="2" key="1">
    <citation type="journal article" date="2023" name="Science">
        <title>Genome structures resolve the early diversification of teleost fishes.</title>
        <authorList>
            <person name="Parey E."/>
            <person name="Louis A."/>
            <person name="Montfort J."/>
            <person name="Bouchez O."/>
            <person name="Roques C."/>
            <person name="Iampietro C."/>
            <person name="Lluch J."/>
            <person name="Castinel A."/>
            <person name="Donnadieu C."/>
            <person name="Desvignes T."/>
            <person name="Floi Bucao C."/>
            <person name="Jouanno E."/>
            <person name="Wen M."/>
            <person name="Mejri S."/>
            <person name="Dirks R."/>
            <person name="Jansen H."/>
            <person name="Henkel C."/>
            <person name="Chen W.J."/>
            <person name="Zahm M."/>
            <person name="Cabau C."/>
            <person name="Klopp C."/>
            <person name="Thompson A.W."/>
            <person name="Robinson-Rechavi M."/>
            <person name="Braasch I."/>
            <person name="Lecointre G."/>
            <person name="Bobe J."/>
            <person name="Postlethwait J.H."/>
            <person name="Berthelot C."/>
            <person name="Roest Crollius H."/>
            <person name="Guiguen Y."/>
        </authorList>
    </citation>
    <scope>NUCLEOTIDE SEQUENCE</scope>
    <source>
        <strain evidence="2">WJC10195</strain>
    </source>
</reference>
<dbReference type="AlphaFoldDB" id="A0A9Q1ILN8"/>
<feature type="compositionally biased region" description="Basic residues" evidence="1">
    <location>
        <begin position="151"/>
        <end position="163"/>
    </location>
</feature>
<feature type="compositionally biased region" description="Basic and acidic residues" evidence="1">
    <location>
        <begin position="99"/>
        <end position="121"/>
    </location>
</feature>
<sequence length="188" mass="20865">MAGDPRGPPRHLGFLSPSTPRSREAPCRVLPSRAGGLRAQRVTTFDHFQSAGRTGLREARDVVIFPPCGPANADLTSGRRTDYNCARAPLGRSSRLRSTSRDRTERPRRPRRREGYREASSRDPPPPSGGSCKNEDVFPMFSEEKAGPRGRPARRSPRSRARPRALERIAGSISRNTVSLTVFVPPRR</sequence>